<keyword evidence="3" id="KW-1185">Reference proteome</keyword>
<evidence type="ECO:0000313" key="2">
    <source>
        <dbReference type="EMBL" id="QEH37646.1"/>
    </source>
</evidence>
<accession>A0A5B9WAP3</accession>
<proteinExistence type="predicted"/>
<dbReference type="EMBL" id="CP042997">
    <property type="protein sequence ID" value="QEH37646.1"/>
    <property type="molecule type" value="Genomic_DNA"/>
</dbReference>
<sequence length="137" mass="15670">MAARVTSVFLYVKDVRRSLEFYNEVVGAEVLQVHAEHEGAPYTLAILRLGYFTLMIHPQEPHADEFVDARLGVGIHLQMQVDDVDRFYQHCMDEGAILALSGEPTDQPWGWREFALRDPDGFVWSVYQDKTGGQWTV</sequence>
<dbReference type="InterPro" id="IPR037523">
    <property type="entry name" value="VOC_core"/>
</dbReference>
<evidence type="ECO:0000313" key="3">
    <source>
        <dbReference type="Proteomes" id="UP000324233"/>
    </source>
</evidence>
<dbReference type="Proteomes" id="UP000324233">
    <property type="component" value="Chromosome"/>
</dbReference>
<dbReference type="Gene3D" id="3.10.180.10">
    <property type="entry name" value="2,3-Dihydroxybiphenyl 1,2-Dioxygenase, domain 1"/>
    <property type="match status" value="1"/>
</dbReference>
<organism evidence="2 3">
    <name type="scientific">Aquisphaera giovannonii</name>
    <dbReference type="NCBI Taxonomy" id="406548"/>
    <lineage>
        <taxon>Bacteria</taxon>
        <taxon>Pseudomonadati</taxon>
        <taxon>Planctomycetota</taxon>
        <taxon>Planctomycetia</taxon>
        <taxon>Isosphaerales</taxon>
        <taxon>Isosphaeraceae</taxon>
        <taxon>Aquisphaera</taxon>
    </lineage>
</organism>
<reference evidence="2 3" key="1">
    <citation type="submission" date="2019-08" db="EMBL/GenBank/DDBJ databases">
        <title>Deep-cultivation of Planctomycetes and their phenomic and genomic characterization uncovers novel biology.</title>
        <authorList>
            <person name="Wiegand S."/>
            <person name="Jogler M."/>
            <person name="Boedeker C."/>
            <person name="Pinto D."/>
            <person name="Vollmers J."/>
            <person name="Rivas-Marin E."/>
            <person name="Kohn T."/>
            <person name="Peeters S.H."/>
            <person name="Heuer A."/>
            <person name="Rast P."/>
            <person name="Oberbeckmann S."/>
            <person name="Bunk B."/>
            <person name="Jeske O."/>
            <person name="Meyerdierks A."/>
            <person name="Storesund J.E."/>
            <person name="Kallscheuer N."/>
            <person name="Luecker S."/>
            <person name="Lage O.M."/>
            <person name="Pohl T."/>
            <person name="Merkel B.J."/>
            <person name="Hornburger P."/>
            <person name="Mueller R.-W."/>
            <person name="Bruemmer F."/>
            <person name="Labrenz M."/>
            <person name="Spormann A.M."/>
            <person name="Op den Camp H."/>
            <person name="Overmann J."/>
            <person name="Amann R."/>
            <person name="Jetten M.S.M."/>
            <person name="Mascher T."/>
            <person name="Medema M.H."/>
            <person name="Devos D.P."/>
            <person name="Kaster A.-K."/>
            <person name="Ovreas L."/>
            <person name="Rohde M."/>
            <person name="Galperin M.Y."/>
            <person name="Jogler C."/>
        </authorList>
    </citation>
    <scope>NUCLEOTIDE SEQUENCE [LARGE SCALE GENOMIC DNA]</scope>
    <source>
        <strain evidence="2 3">OJF2</strain>
    </source>
</reference>
<gene>
    <name evidence="2" type="ORF">OJF2_62370</name>
</gene>
<dbReference type="InterPro" id="IPR029068">
    <property type="entry name" value="Glyas_Bleomycin-R_OHBP_Dase"/>
</dbReference>
<dbReference type="AlphaFoldDB" id="A0A5B9WAP3"/>
<protein>
    <submittedName>
        <fullName evidence="2">Glyoxalase-like domain protein</fullName>
    </submittedName>
</protein>
<dbReference type="PROSITE" id="PS51819">
    <property type="entry name" value="VOC"/>
    <property type="match status" value="1"/>
</dbReference>
<dbReference type="SUPFAM" id="SSF54593">
    <property type="entry name" value="Glyoxalase/Bleomycin resistance protein/Dihydroxybiphenyl dioxygenase"/>
    <property type="match status" value="1"/>
</dbReference>
<evidence type="ECO:0000259" key="1">
    <source>
        <dbReference type="PROSITE" id="PS51819"/>
    </source>
</evidence>
<name>A0A5B9WAP3_9BACT</name>
<feature type="domain" description="VOC" evidence="1">
    <location>
        <begin position="4"/>
        <end position="129"/>
    </location>
</feature>
<dbReference type="Pfam" id="PF00903">
    <property type="entry name" value="Glyoxalase"/>
    <property type="match status" value="1"/>
</dbReference>
<dbReference type="OrthoDB" id="9795618at2"/>
<dbReference type="PANTHER" id="PTHR34109">
    <property type="entry name" value="BNAUNNG04460D PROTEIN-RELATED"/>
    <property type="match status" value="1"/>
</dbReference>
<dbReference type="RefSeq" id="WP_148597175.1">
    <property type="nucleotide sequence ID" value="NZ_CP042997.1"/>
</dbReference>
<dbReference type="InterPro" id="IPR004360">
    <property type="entry name" value="Glyas_Fos-R_dOase_dom"/>
</dbReference>
<dbReference type="KEGG" id="agv:OJF2_62370"/>